<dbReference type="EMBL" id="CAMXCT020000600">
    <property type="protein sequence ID" value="CAL1134338.1"/>
    <property type="molecule type" value="Genomic_DNA"/>
</dbReference>
<gene>
    <name evidence="3" type="ORF">C1SCF055_LOCUS8802</name>
</gene>
<evidence type="ECO:0000256" key="1">
    <source>
        <dbReference type="SAM" id="MobiDB-lite"/>
    </source>
</evidence>
<evidence type="ECO:0000313" key="4">
    <source>
        <dbReference type="EMBL" id="CAL4768275.1"/>
    </source>
</evidence>
<keyword evidence="5" id="KW-1185">Reference proteome</keyword>
<evidence type="ECO:0000256" key="2">
    <source>
        <dbReference type="SAM" id="Phobius"/>
    </source>
</evidence>
<dbReference type="Proteomes" id="UP001152797">
    <property type="component" value="Unassembled WGS sequence"/>
</dbReference>
<keyword evidence="2" id="KW-1133">Transmembrane helix</keyword>
<keyword evidence="2" id="KW-0812">Transmembrane</keyword>
<feature type="transmembrane region" description="Helical" evidence="2">
    <location>
        <begin position="79"/>
        <end position="103"/>
    </location>
</feature>
<feature type="region of interest" description="Disordered" evidence="1">
    <location>
        <begin position="141"/>
        <end position="183"/>
    </location>
</feature>
<feature type="region of interest" description="Disordered" evidence="1">
    <location>
        <begin position="107"/>
        <end position="126"/>
    </location>
</feature>
<reference evidence="3" key="1">
    <citation type="submission" date="2022-10" db="EMBL/GenBank/DDBJ databases">
        <authorList>
            <person name="Chen Y."/>
            <person name="Dougan E. K."/>
            <person name="Chan C."/>
            <person name="Rhodes N."/>
            <person name="Thang M."/>
        </authorList>
    </citation>
    <scope>NUCLEOTIDE SEQUENCE</scope>
</reference>
<comment type="caution">
    <text evidence="3">The sequence shown here is derived from an EMBL/GenBank/DDBJ whole genome shotgun (WGS) entry which is preliminary data.</text>
</comment>
<feature type="transmembrane region" description="Helical" evidence="2">
    <location>
        <begin position="21"/>
        <end position="43"/>
    </location>
</feature>
<protein>
    <submittedName>
        <fullName evidence="3">Uncharacterized protein</fullName>
    </submittedName>
</protein>
<proteinExistence type="predicted"/>
<accession>A0A9P1BYZ4</accession>
<keyword evidence="2" id="KW-0472">Membrane</keyword>
<reference evidence="4 5" key="2">
    <citation type="submission" date="2024-05" db="EMBL/GenBank/DDBJ databases">
        <authorList>
            <person name="Chen Y."/>
            <person name="Shah S."/>
            <person name="Dougan E. K."/>
            <person name="Thang M."/>
            <person name="Chan C."/>
        </authorList>
    </citation>
    <scope>NUCLEOTIDE SEQUENCE [LARGE SCALE GENOMIC DNA]</scope>
</reference>
<evidence type="ECO:0000313" key="3">
    <source>
        <dbReference type="EMBL" id="CAI3980963.1"/>
    </source>
</evidence>
<evidence type="ECO:0000313" key="5">
    <source>
        <dbReference type="Proteomes" id="UP001152797"/>
    </source>
</evidence>
<dbReference type="EMBL" id="CAMXCT030000600">
    <property type="protein sequence ID" value="CAL4768275.1"/>
    <property type="molecule type" value="Genomic_DNA"/>
</dbReference>
<sequence length="183" mass="20133">MAMQTSPRLGSREGVPSYVNAFALLCLVLVAWPYDMVFLGLGFERPGPLDYRSQSLLRSSHTRPSIHLQTSQKTPFESAFIQVTWVLVGIILGLATSFQAVAIENAQSAPQRQQTEEAKDLQEGSLSRKLNRLKKISADPEKFWDGDASGPEPEGNSSAQSRGMMKSMKAFLKKKRAASGESE</sequence>
<organism evidence="3">
    <name type="scientific">Cladocopium goreaui</name>
    <dbReference type="NCBI Taxonomy" id="2562237"/>
    <lineage>
        <taxon>Eukaryota</taxon>
        <taxon>Sar</taxon>
        <taxon>Alveolata</taxon>
        <taxon>Dinophyceae</taxon>
        <taxon>Suessiales</taxon>
        <taxon>Symbiodiniaceae</taxon>
        <taxon>Cladocopium</taxon>
    </lineage>
</organism>
<name>A0A9P1BYZ4_9DINO</name>
<dbReference type="AlphaFoldDB" id="A0A9P1BYZ4"/>
<dbReference type="EMBL" id="CAMXCT010000600">
    <property type="protein sequence ID" value="CAI3980963.1"/>
    <property type="molecule type" value="Genomic_DNA"/>
</dbReference>